<name>A0A915JCF0_ROMCU</name>
<organism evidence="1 2">
    <name type="scientific">Romanomermis culicivorax</name>
    <name type="common">Nematode worm</name>
    <dbReference type="NCBI Taxonomy" id="13658"/>
    <lineage>
        <taxon>Eukaryota</taxon>
        <taxon>Metazoa</taxon>
        <taxon>Ecdysozoa</taxon>
        <taxon>Nematoda</taxon>
        <taxon>Enoplea</taxon>
        <taxon>Dorylaimia</taxon>
        <taxon>Mermithida</taxon>
        <taxon>Mermithoidea</taxon>
        <taxon>Mermithidae</taxon>
        <taxon>Romanomermis</taxon>
    </lineage>
</organism>
<protein>
    <submittedName>
        <fullName evidence="2">Uncharacterized protein</fullName>
    </submittedName>
</protein>
<proteinExistence type="predicted"/>
<evidence type="ECO:0000313" key="1">
    <source>
        <dbReference type="Proteomes" id="UP000887565"/>
    </source>
</evidence>
<reference evidence="2" key="1">
    <citation type="submission" date="2022-11" db="UniProtKB">
        <authorList>
            <consortium name="WormBaseParasite"/>
        </authorList>
    </citation>
    <scope>IDENTIFICATION</scope>
</reference>
<dbReference type="WBParaSite" id="nRc.2.0.1.t24154-RA">
    <property type="protein sequence ID" value="nRc.2.0.1.t24154-RA"/>
    <property type="gene ID" value="nRc.2.0.1.g24154"/>
</dbReference>
<dbReference type="AlphaFoldDB" id="A0A915JCF0"/>
<sequence length="135" mass="15343">MELLLSSIANIFYEHLSFHGLYIACLTMRIEIFEFPGAISLWYQQVQFINVPLQGHFIVVSTNCAMAGHPQCWRSLAMIGKCRIIGVWWGALETLWLQWPLCSKTGQLRRCLKLAGFAQSSSLPLARGHQRGISY</sequence>
<dbReference type="Proteomes" id="UP000887565">
    <property type="component" value="Unplaced"/>
</dbReference>
<evidence type="ECO:0000313" key="2">
    <source>
        <dbReference type="WBParaSite" id="nRc.2.0.1.t24154-RA"/>
    </source>
</evidence>
<accession>A0A915JCF0</accession>
<keyword evidence="1" id="KW-1185">Reference proteome</keyword>